<dbReference type="SUPFAM" id="SSF51206">
    <property type="entry name" value="cAMP-binding domain-like"/>
    <property type="match status" value="1"/>
</dbReference>
<dbReference type="PROSITE" id="PS51063">
    <property type="entry name" value="HTH_CRP_2"/>
    <property type="match status" value="1"/>
</dbReference>
<sequence>MADGIVASSVSPGHLLARAGGGTVCDYAKGERIFVQGDAGDAVFFIQRGVVKISALSPSGKAAVLAVLSAGVFSGETCLAEPPPVRNATAVALIDCRIARWDRTTFLHLLHDDPDFAAMVVSRLAARAGRVEEDLIDHILNSSEKRLARLLLLLAEVDRDGAAIKVSQEVLAEMVGTTRSRVCYFMNKFRRLGFISYSDQLVVHPSLRSVVERDGPHEGTLP</sequence>
<evidence type="ECO:0000313" key="6">
    <source>
        <dbReference type="EMBL" id="MBB4003736.1"/>
    </source>
</evidence>
<dbReference type="GO" id="GO:0005829">
    <property type="term" value="C:cytosol"/>
    <property type="evidence" value="ECO:0007669"/>
    <property type="project" value="TreeGrafter"/>
</dbReference>
<evidence type="ECO:0000256" key="3">
    <source>
        <dbReference type="ARBA" id="ARBA00023163"/>
    </source>
</evidence>
<dbReference type="Proteomes" id="UP000588647">
    <property type="component" value="Unassembled WGS sequence"/>
</dbReference>
<feature type="domain" description="Cyclic nucleotide-binding" evidence="4">
    <location>
        <begin position="27"/>
        <end position="127"/>
    </location>
</feature>
<organism evidence="6 7">
    <name type="scientific">Aurantimonas endophytica</name>
    <dbReference type="NCBI Taxonomy" id="1522175"/>
    <lineage>
        <taxon>Bacteria</taxon>
        <taxon>Pseudomonadati</taxon>
        <taxon>Pseudomonadota</taxon>
        <taxon>Alphaproteobacteria</taxon>
        <taxon>Hyphomicrobiales</taxon>
        <taxon>Aurantimonadaceae</taxon>
        <taxon>Aurantimonas</taxon>
    </lineage>
</organism>
<dbReference type="CDD" id="cd00038">
    <property type="entry name" value="CAP_ED"/>
    <property type="match status" value="1"/>
</dbReference>
<dbReference type="InterPro" id="IPR036388">
    <property type="entry name" value="WH-like_DNA-bd_sf"/>
</dbReference>
<accession>A0A7W6HET2</accession>
<dbReference type="InterPro" id="IPR036390">
    <property type="entry name" value="WH_DNA-bd_sf"/>
</dbReference>
<proteinExistence type="predicted"/>
<evidence type="ECO:0000259" key="4">
    <source>
        <dbReference type="PROSITE" id="PS50042"/>
    </source>
</evidence>
<dbReference type="Gene3D" id="1.10.10.10">
    <property type="entry name" value="Winged helix-like DNA-binding domain superfamily/Winged helix DNA-binding domain"/>
    <property type="match status" value="1"/>
</dbReference>
<keyword evidence="2" id="KW-0238">DNA-binding</keyword>
<dbReference type="EMBL" id="JACIEM010000003">
    <property type="protein sequence ID" value="MBB4003736.1"/>
    <property type="molecule type" value="Genomic_DNA"/>
</dbReference>
<reference evidence="6 7" key="1">
    <citation type="submission" date="2020-08" db="EMBL/GenBank/DDBJ databases">
        <title>Genomic Encyclopedia of Type Strains, Phase IV (KMG-IV): sequencing the most valuable type-strain genomes for metagenomic binning, comparative biology and taxonomic classification.</title>
        <authorList>
            <person name="Goeker M."/>
        </authorList>
    </citation>
    <scope>NUCLEOTIDE SEQUENCE [LARGE SCALE GENOMIC DNA]</scope>
    <source>
        <strain evidence="6 7">DSM 103570</strain>
    </source>
</reference>
<name>A0A7W6HET2_9HYPH</name>
<dbReference type="SMART" id="SM00100">
    <property type="entry name" value="cNMP"/>
    <property type="match status" value="1"/>
</dbReference>
<dbReference type="PANTHER" id="PTHR24567">
    <property type="entry name" value="CRP FAMILY TRANSCRIPTIONAL REGULATORY PROTEIN"/>
    <property type="match status" value="1"/>
</dbReference>
<dbReference type="Pfam" id="PF13545">
    <property type="entry name" value="HTH_Crp_2"/>
    <property type="match status" value="1"/>
</dbReference>
<evidence type="ECO:0000313" key="7">
    <source>
        <dbReference type="Proteomes" id="UP000588647"/>
    </source>
</evidence>
<dbReference type="InterPro" id="IPR018490">
    <property type="entry name" value="cNMP-bd_dom_sf"/>
</dbReference>
<gene>
    <name evidence="6" type="ORF">GGR03_002817</name>
</gene>
<dbReference type="GO" id="GO:0003700">
    <property type="term" value="F:DNA-binding transcription factor activity"/>
    <property type="evidence" value="ECO:0007669"/>
    <property type="project" value="TreeGrafter"/>
</dbReference>
<keyword evidence="7" id="KW-1185">Reference proteome</keyword>
<dbReference type="RefSeq" id="WP_183208968.1">
    <property type="nucleotide sequence ID" value="NZ_JAAAMM010000003.1"/>
</dbReference>
<keyword evidence="3" id="KW-0804">Transcription</keyword>
<evidence type="ECO:0000259" key="5">
    <source>
        <dbReference type="PROSITE" id="PS51063"/>
    </source>
</evidence>
<dbReference type="InterPro" id="IPR000595">
    <property type="entry name" value="cNMP-bd_dom"/>
</dbReference>
<dbReference type="SUPFAM" id="SSF46785">
    <property type="entry name" value="Winged helix' DNA-binding domain"/>
    <property type="match status" value="1"/>
</dbReference>
<evidence type="ECO:0000256" key="1">
    <source>
        <dbReference type="ARBA" id="ARBA00023015"/>
    </source>
</evidence>
<feature type="domain" description="HTH crp-type" evidence="5">
    <location>
        <begin position="141"/>
        <end position="208"/>
    </location>
</feature>
<keyword evidence="1" id="KW-0805">Transcription regulation</keyword>
<protein>
    <submittedName>
        <fullName evidence="6">CRP-like cAMP-binding protein</fullName>
    </submittedName>
</protein>
<dbReference type="InterPro" id="IPR014710">
    <property type="entry name" value="RmlC-like_jellyroll"/>
</dbReference>
<evidence type="ECO:0000256" key="2">
    <source>
        <dbReference type="ARBA" id="ARBA00023125"/>
    </source>
</evidence>
<dbReference type="AlphaFoldDB" id="A0A7W6HET2"/>
<dbReference type="InterPro" id="IPR050397">
    <property type="entry name" value="Env_Response_Regulators"/>
</dbReference>
<dbReference type="PROSITE" id="PS50042">
    <property type="entry name" value="CNMP_BINDING_3"/>
    <property type="match status" value="1"/>
</dbReference>
<dbReference type="Gene3D" id="2.60.120.10">
    <property type="entry name" value="Jelly Rolls"/>
    <property type="match status" value="1"/>
</dbReference>
<dbReference type="PANTHER" id="PTHR24567:SF68">
    <property type="entry name" value="DNA-BINDING TRANSCRIPTIONAL DUAL REGULATOR CRP"/>
    <property type="match status" value="1"/>
</dbReference>
<dbReference type="InterPro" id="IPR012318">
    <property type="entry name" value="HTH_CRP"/>
</dbReference>
<dbReference type="Pfam" id="PF00027">
    <property type="entry name" value="cNMP_binding"/>
    <property type="match status" value="1"/>
</dbReference>
<comment type="caution">
    <text evidence="6">The sequence shown here is derived from an EMBL/GenBank/DDBJ whole genome shotgun (WGS) entry which is preliminary data.</text>
</comment>
<dbReference type="GO" id="GO:0003677">
    <property type="term" value="F:DNA binding"/>
    <property type="evidence" value="ECO:0007669"/>
    <property type="project" value="UniProtKB-KW"/>
</dbReference>